<dbReference type="Proteomes" id="UP000507470">
    <property type="component" value="Unassembled WGS sequence"/>
</dbReference>
<keyword evidence="2" id="KW-1185">Reference proteome</keyword>
<reference evidence="1 2" key="1">
    <citation type="submission" date="2020-06" db="EMBL/GenBank/DDBJ databases">
        <authorList>
            <person name="Li R."/>
            <person name="Bekaert M."/>
        </authorList>
    </citation>
    <scope>NUCLEOTIDE SEQUENCE [LARGE SCALE GENOMIC DNA]</scope>
    <source>
        <strain evidence="2">wild</strain>
    </source>
</reference>
<dbReference type="AlphaFoldDB" id="A0A6J8BH22"/>
<dbReference type="SUPFAM" id="SSF53098">
    <property type="entry name" value="Ribonuclease H-like"/>
    <property type="match status" value="1"/>
</dbReference>
<accession>A0A6J8BH22</accession>
<dbReference type="PANTHER" id="PTHR46880:SF5">
    <property type="entry name" value="DUF4371 DOMAIN-CONTAINING PROTEIN"/>
    <property type="match status" value="1"/>
</dbReference>
<dbReference type="EMBL" id="CACVKT020003356">
    <property type="protein sequence ID" value="CAC5383238.1"/>
    <property type="molecule type" value="Genomic_DNA"/>
</dbReference>
<name>A0A6J8BH22_MYTCO</name>
<dbReference type="PANTHER" id="PTHR46880">
    <property type="entry name" value="RAS-ASSOCIATING DOMAIN-CONTAINING PROTEIN"/>
    <property type="match status" value="1"/>
</dbReference>
<gene>
    <name evidence="1" type="ORF">MCOR_19002</name>
</gene>
<dbReference type="InterPro" id="IPR012337">
    <property type="entry name" value="RNaseH-like_sf"/>
</dbReference>
<organism evidence="1 2">
    <name type="scientific">Mytilus coruscus</name>
    <name type="common">Sea mussel</name>
    <dbReference type="NCBI Taxonomy" id="42192"/>
    <lineage>
        <taxon>Eukaryota</taxon>
        <taxon>Metazoa</taxon>
        <taxon>Spiralia</taxon>
        <taxon>Lophotrochozoa</taxon>
        <taxon>Mollusca</taxon>
        <taxon>Bivalvia</taxon>
        <taxon>Autobranchia</taxon>
        <taxon>Pteriomorphia</taxon>
        <taxon>Mytilida</taxon>
        <taxon>Mytiloidea</taxon>
        <taxon>Mytilidae</taxon>
        <taxon>Mytilinae</taxon>
        <taxon>Mytilus</taxon>
    </lineage>
</organism>
<dbReference type="OrthoDB" id="10046039at2759"/>
<protein>
    <submittedName>
        <fullName evidence="1">Uncharacterized protein</fullName>
    </submittedName>
</protein>
<proteinExistence type="predicted"/>
<sequence>MKYFEYSSRASLRDIFITLGNAVEGELLTKAKKASCYSLLLDDTTDVSTTEQMICYIQFWDIYDIQTSFLFIENVFANATSANADALYNLVKSKLDQLGLDYSKLSGLSTDGASVMVGKRGGLVAKIKRDRPSLLAIHCICHRLALACTDTNVHDLLYMKDVESYVTQIWKTFHFSPLKLAALLAAQTEIHKMALSDTSKKMLTKTMKRAGQTRWLSFESAIQSLFQEFVTVVQTLNKFSNDATCYGLMKKITSVKFISAMYILEKILPILADLSRHFQKGSINFSMIVPAIDSTKFKLTAVSAEEISSKINEDFSST</sequence>
<evidence type="ECO:0000313" key="1">
    <source>
        <dbReference type="EMBL" id="CAC5383238.1"/>
    </source>
</evidence>
<evidence type="ECO:0000313" key="2">
    <source>
        <dbReference type="Proteomes" id="UP000507470"/>
    </source>
</evidence>